<dbReference type="PANTHER" id="PTHR30336">
    <property type="entry name" value="INNER MEMBRANE PROTEIN, PROBABLE PERMEASE"/>
    <property type="match status" value="1"/>
</dbReference>
<dbReference type="PROSITE" id="PS51257">
    <property type="entry name" value="PROKAR_LIPOPROTEIN"/>
    <property type="match status" value="1"/>
</dbReference>
<dbReference type="GO" id="GO:0005886">
    <property type="term" value="C:plasma membrane"/>
    <property type="evidence" value="ECO:0007669"/>
    <property type="project" value="TreeGrafter"/>
</dbReference>
<dbReference type="Proteomes" id="UP000589896">
    <property type="component" value="Unassembled WGS sequence"/>
</dbReference>
<feature type="domain" description="DUF218" evidence="2">
    <location>
        <begin position="60"/>
        <end position="187"/>
    </location>
</feature>
<proteinExistence type="predicted"/>
<name>A0A7Z0QMA4_9GAMM</name>
<reference evidence="3 4" key="1">
    <citation type="submission" date="2020-07" db="EMBL/GenBank/DDBJ databases">
        <title>isolation of Luteimonas sp. SJ-16.</title>
        <authorList>
            <person name="Huang X.-X."/>
            <person name="Xu L."/>
            <person name="Sun J.-Q."/>
        </authorList>
    </citation>
    <scope>NUCLEOTIDE SEQUENCE [LARGE SCALE GENOMIC DNA]</scope>
    <source>
        <strain evidence="3 4">SJ-16</strain>
    </source>
</reference>
<keyword evidence="1" id="KW-0812">Transmembrane</keyword>
<protein>
    <submittedName>
        <fullName evidence="3">YdcF family protein</fullName>
    </submittedName>
</protein>
<evidence type="ECO:0000259" key="2">
    <source>
        <dbReference type="Pfam" id="PF02698"/>
    </source>
</evidence>
<gene>
    <name evidence="3" type="ORF">H0E82_00175</name>
</gene>
<organism evidence="3 4">
    <name type="scientific">Luteimonas deserti</name>
    <dbReference type="NCBI Taxonomy" id="2752306"/>
    <lineage>
        <taxon>Bacteria</taxon>
        <taxon>Pseudomonadati</taxon>
        <taxon>Pseudomonadota</taxon>
        <taxon>Gammaproteobacteria</taxon>
        <taxon>Lysobacterales</taxon>
        <taxon>Lysobacteraceae</taxon>
        <taxon>Luteimonas</taxon>
    </lineage>
</organism>
<dbReference type="InterPro" id="IPR003848">
    <property type="entry name" value="DUF218"/>
</dbReference>
<dbReference type="AlphaFoldDB" id="A0A7Z0QMA4"/>
<dbReference type="InterPro" id="IPR014729">
    <property type="entry name" value="Rossmann-like_a/b/a_fold"/>
</dbReference>
<evidence type="ECO:0000313" key="3">
    <source>
        <dbReference type="EMBL" id="NYZ61179.1"/>
    </source>
</evidence>
<dbReference type="Gene3D" id="3.40.50.620">
    <property type="entry name" value="HUPs"/>
    <property type="match status" value="1"/>
</dbReference>
<evidence type="ECO:0000256" key="1">
    <source>
        <dbReference type="SAM" id="Phobius"/>
    </source>
</evidence>
<dbReference type="PANTHER" id="PTHR30336:SF20">
    <property type="entry name" value="DUF218 DOMAIN-CONTAINING PROTEIN"/>
    <property type="match status" value="1"/>
</dbReference>
<dbReference type="RefSeq" id="WP_180542951.1">
    <property type="nucleotide sequence ID" value="NZ_JACCJZ010000001.1"/>
</dbReference>
<comment type="caution">
    <text evidence="3">The sequence shown here is derived from an EMBL/GenBank/DDBJ whole genome shotgun (WGS) entry which is preliminary data.</text>
</comment>
<dbReference type="InterPro" id="IPR051599">
    <property type="entry name" value="Cell_Envelope_Assoc"/>
</dbReference>
<feature type="transmembrane region" description="Helical" evidence="1">
    <location>
        <begin position="21"/>
        <end position="45"/>
    </location>
</feature>
<dbReference type="EMBL" id="JACCJZ010000001">
    <property type="protein sequence ID" value="NYZ61179.1"/>
    <property type="molecule type" value="Genomic_DNA"/>
</dbReference>
<keyword evidence="1" id="KW-0472">Membrane</keyword>
<dbReference type="CDD" id="cd06259">
    <property type="entry name" value="YdcF-like"/>
    <property type="match status" value="1"/>
</dbReference>
<keyword evidence="4" id="KW-1185">Reference proteome</keyword>
<evidence type="ECO:0000313" key="4">
    <source>
        <dbReference type="Proteomes" id="UP000589896"/>
    </source>
</evidence>
<keyword evidence="1" id="KW-1133">Transmembrane helix</keyword>
<dbReference type="Pfam" id="PF02698">
    <property type="entry name" value="DUF218"/>
    <property type="match status" value="1"/>
</dbReference>
<sequence length="232" mass="25101">MARSRLLRRLRLLVDGDALHALAVAGSACVLSLGLVYVGYVVHVWRVARTAPCAADRGDCLLVFGKHAPEGRLDPDFQARVSRAAALWALQPARRMLLLGGGPVGSPTEAMLAQRGLFALGVAADAPLLLEDRSRDTLQNLRNARLLLAEAAEPAAAPVVTLLSSRYHLARCALLARHMGLESELCAAEPALSWQPGTLLHIAREAAYVCWIDVGTRWARMIGHRRMLARLA</sequence>
<accession>A0A7Z0QMA4</accession>